<organism evidence="2 3">
    <name type="scientific">Blattamonas nauphoetae</name>
    <dbReference type="NCBI Taxonomy" id="2049346"/>
    <lineage>
        <taxon>Eukaryota</taxon>
        <taxon>Metamonada</taxon>
        <taxon>Preaxostyla</taxon>
        <taxon>Oxymonadida</taxon>
        <taxon>Blattamonas</taxon>
    </lineage>
</organism>
<proteinExistence type="predicted"/>
<feature type="compositionally biased region" description="Low complexity" evidence="1">
    <location>
        <begin position="367"/>
        <end position="387"/>
    </location>
</feature>
<feature type="region of interest" description="Disordered" evidence="1">
    <location>
        <begin position="572"/>
        <end position="686"/>
    </location>
</feature>
<gene>
    <name evidence="2" type="ORF">BLNAU_11319</name>
</gene>
<feature type="compositionally biased region" description="Acidic residues" evidence="1">
    <location>
        <begin position="607"/>
        <end position="628"/>
    </location>
</feature>
<keyword evidence="3" id="KW-1185">Reference proteome</keyword>
<accession>A0ABQ9XQR3</accession>
<evidence type="ECO:0000313" key="2">
    <source>
        <dbReference type="EMBL" id="KAK2953762.1"/>
    </source>
</evidence>
<evidence type="ECO:0000313" key="3">
    <source>
        <dbReference type="Proteomes" id="UP001281761"/>
    </source>
</evidence>
<name>A0ABQ9XQR3_9EUKA</name>
<dbReference type="Proteomes" id="UP001281761">
    <property type="component" value="Unassembled WGS sequence"/>
</dbReference>
<dbReference type="EMBL" id="JARBJD010000087">
    <property type="protein sequence ID" value="KAK2953762.1"/>
    <property type="molecule type" value="Genomic_DNA"/>
</dbReference>
<reference evidence="2 3" key="1">
    <citation type="journal article" date="2022" name="bioRxiv">
        <title>Genomics of Preaxostyla Flagellates Illuminates Evolutionary Transitions and the Path Towards Mitochondrial Loss.</title>
        <authorList>
            <person name="Novak L.V.F."/>
            <person name="Treitli S.C."/>
            <person name="Pyrih J."/>
            <person name="Halakuc P."/>
            <person name="Pipaliya S.V."/>
            <person name="Vacek V."/>
            <person name="Brzon O."/>
            <person name="Soukal P."/>
            <person name="Eme L."/>
            <person name="Dacks J.B."/>
            <person name="Karnkowska A."/>
            <person name="Elias M."/>
            <person name="Hampl V."/>
        </authorList>
    </citation>
    <scope>NUCLEOTIDE SEQUENCE [LARGE SCALE GENOMIC DNA]</scope>
    <source>
        <strain evidence="2">NAU3</strain>
        <tissue evidence="2">Gut</tissue>
    </source>
</reference>
<sequence length="686" mass="75646">MSNKDNNPLVMTLYVSKQPSLRREFCSPIESVFREFTPTYTTYLDSFESHLSSALTLTGRQKISFLQQQISMFLLVSTTRAIKNLLLTTDTIPQIRLARKSETSFSMKANTQRFFRLDFTPQQEGEFTMIINAKFEEQMTQQPQMPQLSTEMKGLEILDCPLDKSDHDISASFPTAGVIEHIERQRSQRPGFGVLSIFFSNGPVVDQLCRTGYLTVFGSTFRVRTVTRPRPPNARMDNMPPSIQYSSSVKISFNIENPLSIQSKVVRHGNTFYVHSSFTNTSTFPLNIHKIQLNSLTQNTIICEDDLPLHRSPSYSLATQQVDLSLKRLHLTPLQTGPKVVVLAPDTVPVVPHPSQNLPVSPGRKVSFSSMPTPPMSSSNSPSSKPMLQFAAPPDAKTVNFPSILEPNDICTHTFILRTTQPGQVPPPLSLIVRIRMTMGETIVYKHRVDHTLAPSPVVSRSQPLFSIVISRRPHSIVAEQPFVVTLDITSNIATTPLTVTFHSSEDRGIFHTGQMVLDLPSLPANTPHSVQASYVSTVTGLVALPAITVADQNGTSSLIKDAGSVLVEMGEEDTASDIEPDTESESESIELMESTGDVGEVPIEHDEIEQAAEEAEEEDEEVEEEANEQTPLPSPLLSPSQSSIQFELISDTPIQLDLNTSMMVAKPEEASTDPTTASGAPSPTN</sequence>
<protein>
    <submittedName>
        <fullName evidence="2">Uncharacterized protein</fullName>
    </submittedName>
</protein>
<feature type="compositionally biased region" description="Acidic residues" evidence="1">
    <location>
        <begin position="572"/>
        <end position="591"/>
    </location>
</feature>
<evidence type="ECO:0000256" key="1">
    <source>
        <dbReference type="SAM" id="MobiDB-lite"/>
    </source>
</evidence>
<feature type="compositionally biased region" description="Polar residues" evidence="1">
    <location>
        <begin position="673"/>
        <end position="686"/>
    </location>
</feature>
<feature type="region of interest" description="Disordered" evidence="1">
    <location>
        <begin position="354"/>
        <end position="387"/>
    </location>
</feature>
<comment type="caution">
    <text evidence="2">The sequence shown here is derived from an EMBL/GenBank/DDBJ whole genome shotgun (WGS) entry which is preliminary data.</text>
</comment>